<dbReference type="eggNOG" id="COG3550">
    <property type="taxonomic scope" value="Bacteria"/>
</dbReference>
<dbReference type="GO" id="GO:0004674">
    <property type="term" value="F:protein serine/threonine kinase activity"/>
    <property type="evidence" value="ECO:0007669"/>
    <property type="project" value="TreeGrafter"/>
</dbReference>
<organism evidence="5 6">
    <name type="scientific">Yersinia enterocolitica serotype O:8 / biotype 1B (strain NCTC 13174 / 8081)</name>
    <dbReference type="NCBI Taxonomy" id="393305"/>
    <lineage>
        <taxon>Bacteria</taxon>
        <taxon>Pseudomonadati</taxon>
        <taxon>Pseudomonadota</taxon>
        <taxon>Gammaproteobacteria</taxon>
        <taxon>Enterobacterales</taxon>
        <taxon>Yersiniaceae</taxon>
        <taxon>Yersinia</taxon>
    </lineage>
</organism>
<comment type="similarity">
    <text evidence="1">Belongs to the HipA Ser/Thr kinase family.</text>
</comment>
<dbReference type="Proteomes" id="UP000000642">
    <property type="component" value="Chromosome"/>
</dbReference>
<dbReference type="KEGG" id="yen:YE4128"/>
<dbReference type="InterPro" id="IPR052028">
    <property type="entry name" value="HipA_Ser/Thr_kinase"/>
</dbReference>
<dbReference type="Pfam" id="PF13657">
    <property type="entry name" value="Couple_hipA"/>
    <property type="match status" value="1"/>
</dbReference>
<dbReference type="GO" id="GO:0005509">
    <property type="term" value="F:calcium ion binding"/>
    <property type="evidence" value="ECO:0007669"/>
    <property type="project" value="InterPro"/>
</dbReference>
<keyword evidence="3" id="KW-0418">Kinase</keyword>
<evidence type="ECO:0000259" key="4">
    <source>
        <dbReference type="PROSITE" id="PS50222"/>
    </source>
</evidence>
<evidence type="ECO:0000256" key="1">
    <source>
        <dbReference type="ARBA" id="ARBA00010164"/>
    </source>
</evidence>
<sequence>MPQQVERVEGLALFLGEVRIGVLVHYTGGRNALSFDPDYIAMPDKHRPTFTLTQQIDSGYLSRTQINKQKLPPVLSNLLPEGALRQMMVGQLKIHEDNEFPLLARAGDNLAGALIAHPLTKGDIPQWALSAHEKIEAVQINAKNIADKFSLAGVQLKFSSNYRNGRFIITTDVGDDSWIVKVPSTIHKNVPENEYSAMRLAQAIGVNIPDIILAPREQIDHLPDIQLPPGEHIYLIRRFDRKGNGRVHTEDFAQIFNRYPDKKYQGNNYEQIASILHDNAGGLADIQQMARRLLANIMLANGDAHLKNWTVIYPDGCHAKLSPAYDIVFTKAYIPNESELALKMAREKHWYSMSFATFKIWSERIGVSYPAIKAHLEEAIEIARRDWPEMLTKLPMNEDHKMMLCMHWSQLHADFRL</sequence>
<keyword evidence="2" id="KW-0808">Transferase</keyword>
<dbReference type="PROSITE" id="PS50222">
    <property type="entry name" value="EF_HAND_2"/>
    <property type="match status" value="1"/>
</dbReference>
<feature type="domain" description="EF-hand" evidence="4">
    <location>
        <begin position="235"/>
        <end position="262"/>
    </location>
</feature>
<dbReference type="OrthoDB" id="9805913at2"/>
<dbReference type="InterPro" id="IPR002048">
    <property type="entry name" value="EF_hand_dom"/>
</dbReference>
<dbReference type="RefSeq" id="WP_011817431.1">
    <property type="nucleotide sequence ID" value="NC_008800.1"/>
</dbReference>
<dbReference type="EMBL" id="AM286415">
    <property type="protein sequence ID" value="CAL14145.1"/>
    <property type="molecule type" value="Genomic_DNA"/>
</dbReference>
<reference evidence="5 6" key="1">
    <citation type="journal article" date="2006" name="PLoS Genet.">
        <title>The complete genome sequence and comparative genome analysis of the high pathogenicity Yersinia enterocolitica strain 8081.</title>
        <authorList>
            <person name="Thomson N.R."/>
            <person name="Howard S."/>
            <person name="Wren B.W."/>
            <person name="Holden M.T.G."/>
            <person name="Crossman L."/>
            <person name="Challis G.L."/>
            <person name="Churcher C."/>
            <person name="Mungall K."/>
            <person name="Brooks K."/>
            <person name="Chillingworth T."/>
            <person name="Feltwell T."/>
            <person name="Abdellah Z."/>
            <person name="Hauser H."/>
            <person name="Jagels K."/>
            <person name="Maddison M."/>
            <person name="Moule S."/>
            <person name="Sanders M."/>
            <person name="Whitehead S."/>
            <person name="Quail M.A."/>
            <person name="Dougan G."/>
            <person name="Parkhill J."/>
            <person name="Prentice M.B."/>
        </authorList>
    </citation>
    <scope>NUCLEOTIDE SEQUENCE [LARGE SCALE GENOMIC DNA]</scope>
    <source>
        <strain evidence="6">NCTC 13174 / 8081</strain>
    </source>
</reference>
<dbReference type="InterPro" id="IPR012893">
    <property type="entry name" value="HipA-like_C"/>
</dbReference>
<dbReference type="InterPro" id="IPR017508">
    <property type="entry name" value="HipA_N1"/>
</dbReference>
<evidence type="ECO:0000256" key="3">
    <source>
        <dbReference type="ARBA" id="ARBA00022777"/>
    </source>
</evidence>
<evidence type="ECO:0000313" key="5">
    <source>
        <dbReference type="EMBL" id="CAL14145.1"/>
    </source>
</evidence>
<evidence type="ECO:0000256" key="2">
    <source>
        <dbReference type="ARBA" id="ARBA00022679"/>
    </source>
</evidence>
<dbReference type="HOGENOM" id="CLU_030167_3_0_6"/>
<protein>
    <recommendedName>
        <fullName evidence="4">EF-hand domain-containing protein</fullName>
    </recommendedName>
</protein>
<accession>A1JT21</accession>
<dbReference type="PANTHER" id="PTHR37419:SF1">
    <property type="entry name" value="SERINE_THREONINE-PROTEIN KINASE TOXIN HIPA"/>
    <property type="match status" value="1"/>
</dbReference>
<dbReference type="Gene3D" id="1.10.1070.20">
    <property type="match status" value="1"/>
</dbReference>
<proteinExistence type="inferred from homology"/>
<dbReference type="AlphaFoldDB" id="A1JT21"/>
<dbReference type="NCBIfam" id="TIGR03071">
    <property type="entry name" value="couple_hipA"/>
    <property type="match status" value="1"/>
</dbReference>
<name>A1JT21_YERE8</name>
<dbReference type="PANTHER" id="PTHR37419">
    <property type="entry name" value="SERINE/THREONINE-PROTEIN KINASE TOXIN HIPA"/>
    <property type="match status" value="1"/>
</dbReference>
<dbReference type="Pfam" id="PF07804">
    <property type="entry name" value="HipA_C"/>
    <property type="match status" value="1"/>
</dbReference>
<dbReference type="GO" id="GO:0005829">
    <property type="term" value="C:cytosol"/>
    <property type="evidence" value="ECO:0007669"/>
    <property type="project" value="TreeGrafter"/>
</dbReference>
<gene>
    <name evidence="5" type="ordered locus">YE4128</name>
</gene>
<dbReference type="PATRIC" id="fig|393305.7.peg.4395"/>
<evidence type="ECO:0000313" key="6">
    <source>
        <dbReference type="Proteomes" id="UP000000642"/>
    </source>
</evidence>